<proteinExistence type="predicted"/>
<reference evidence="3" key="1">
    <citation type="submission" date="2014-03" db="EMBL/GenBank/DDBJ databases">
        <authorList>
            <person name="Aksoy S."/>
            <person name="Warren W."/>
            <person name="Wilson R.K."/>
        </authorList>
    </citation>
    <scope>NUCLEOTIDE SEQUENCE [LARGE SCALE GENOMIC DNA]</scope>
    <source>
        <strain evidence="3">IAEA</strain>
    </source>
</reference>
<feature type="transmembrane region" description="Helical" evidence="1">
    <location>
        <begin position="41"/>
        <end position="73"/>
    </location>
</feature>
<keyword evidence="1" id="KW-0812">Transmembrane</keyword>
<organism evidence="2 3">
    <name type="scientific">Glossina brevipalpis</name>
    <dbReference type="NCBI Taxonomy" id="37001"/>
    <lineage>
        <taxon>Eukaryota</taxon>
        <taxon>Metazoa</taxon>
        <taxon>Ecdysozoa</taxon>
        <taxon>Arthropoda</taxon>
        <taxon>Hexapoda</taxon>
        <taxon>Insecta</taxon>
        <taxon>Pterygota</taxon>
        <taxon>Neoptera</taxon>
        <taxon>Endopterygota</taxon>
        <taxon>Diptera</taxon>
        <taxon>Brachycera</taxon>
        <taxon>Muscomorpha</taxon>
        <taxon>Hippoboscoidea</taxon>
        <taxon>Glossinidae</taxon>
        <taxon>Glossina</taxon>
    </lineage>
</organism>
<accession>A0A1A9W365</accession>
<evidence type="ECO:0000313" key="3">
    <source>
        <dbReference type="Proteomes" id="UP000091820"/>
    </source>
</evidence>
<dbReference type="EnsemblMetazoa" id="GBRI004696-RA">
    <property type="protein sequence ID" value="GBRI004696-PA"/>
    <property type="gene ID" value="GBRI004696"/>
</dbReference>
<evidence type="ECO:0000313" key="2">
    <source>
        <dbReference type="EnsemblMetazoa" id="GBRI004696-PA"/>
    </source>
</evidence>
<reference evidence="2" key="2">
    <citation type="submission" date="2020-05" db="UniProtKB">
        <authorList>
            <consortium name="EnsemblMetazoa"/>
        </authorList>
    </citation>
    <scope>IDENTIFICATION</scope>
    <source>
        <strain evidence="2">IAEA</strain>
    </source>
</reference>
<keyword evidence="3" id="KW-1185">Reference proteome</keyword>
<dbReference type="VEuPathDB" id="VectorBase:GBRI004696"/>
<keyword evidence="1" id="KW-0472">Membrane</keyword>
<dbReference type="AlphaFoldDB" id="A0A1A9W365"/>
<sequence>MSIQIPQNLCKISTGYVRPNQKGNCLLLSAPRVYARGGRFVMSYAACIFDAITSTITVNVIVTLANGLLHAIINNTFLYLRILRNLSEIIQEYFSGHTLTAVCLIMFTLIP</sequence>
<name>A0A1A9W365_9MUSC</name>
<protein>
    <submittedName>
        <fullName evidence="2">Uncharacterized protein</fullName>
    </submittedName>
</protein>
<evidence type="ECO:0000256" key="1">
    <source>
        <dbReference type="SAM" id="Phobius"/>
    </source>
</evidence>
<dbReference type="Proteomes" id="UP000091820">
    <property type="component" value="Unassembled WGS sequence"/>
</dbReference>
<keyword evidence="1" id="KW-1133">Transmembrane helix</keyword>
<feature type="transmembrane region" description="Helical" evidence="1">
    <location>
        <begin position="93"/>
        <end position="110"/>
    </location>
</feature>